<sequence>MHSGGHCLGVHFSELGYNVFVARELGFAACDCTKNFAHFAFEATLQIEPGTALLQQSLTHDQIEAMTLADRIVVLRDGHIEQVGTPLELYDNPANAFVGTFLGSPSMSLFAANVMPNDPMRLRLPDGDEIRLPHPANRQGAVSMGIRPESFRLVEAGAENALAADVVVVEPTGSMTEIVLRKGGLDFVATFPERVDLRPGQPVHLSVASKDVRIFEAEAAARPAP</sequence>
<dbReference type="Pfam" id="PF08402">
    <property type="entry name" value="TOBE_2"/>
    <property type="match status" value="1"/>
</dbReference>
<dbReference type="Gene3D" id="2.40.50.140">
    <property type="entry name" value="Nucleic acid-binding proteins"/>
    <property type="match status" value="1"/>
</dbReference>
<name>A0A4R3J1P1_9RHOB</name>
<dbReference type="EMBL" id="SLZU01000019">
    <property type="protein sequence ID" value="TCS59699.1"/>
    <property type="molecule type" value="Genomic_DNA"/>
</dbReference>
<dbReference type="PANTHER" id="PTHR43875">
    <property type="entry name" value="MALTODEXTRIN IMPORT ATP-BINDING PROTEIN MSMX"/>
    <property type="match status" value="1"/>
</dbReference>
<organism evidence="3 4">
    <name type="scientific">Primorskyibacter sedentarius</name>
    <dbReference type="NCBI Taxonomy" id="745311"/>
    <lineage>
        <taxon>Bacteria</taxon>
        <taxon>Pseudomonadati</taxon>
        <taxon>Pseudomonadota</taxon>
        <taxon>Alphaproteobacteria</taxon>
        <taxon>Rhodobacterales</taxon>
        <taxon>Roseobacteraceae</taxon>
        <taxon>Primorskyibacter</taxon>
    </lineage>
</organism>
<comment type="caution">
    <text evidence="3">The sequence shown here is derived from an EMBL/GenBank/DDBJ whole genome shotgun (WGS) entry which is preliminary data.</text>
</comment>
<dbReference type="Proteomes" id="UP000295696">
    <property type="component" value="Unassembled WGS sequence"/>
</dbReference>
<evidence type="ECO:0000256" key="1">
    <source>
        <dbReference type="ARBA" id="ARBA00005417"/>
    </source>
</evidence>
<gene>
    <name evidence="3" type="ORF">EDD52_1192</name>
</gene>
<dbReference type="PANTHER" id="PTHR43875:SF10">
    <property type="entry name" value="BLL2173 PROTEIN"/>
    <property type="match status" value="1"/>
</dbReference>
<dbReference type="SUPFAM" id="SSF52540">
    <property type="entry name" value="P-loop containing nucleoside triphosphate hydrolases"/>
    <property type="match status" value="1"/>
</dbReference>
<evidence type="ECO:0000313" key="4">
    <source>
        <dbReference type="Proteomes" id="UP000295696"/>
    </source>
</evidence>
<feature type="domain" description="Transport-associated OB type 2" evidence="2">
    <location>
        <begin position="145"/>
        <end position="215"/>
    </location>
</feature>
<dbReference type="GO" id="GO:0055052">
    <property type="term" value="C:ATP-binding cassette (ABC) transporter complex, substrate-binding subunit-containing"/>
    <property type="evidence" value="ECO:0007669"/>
    <property type="project" value="TreeGrafter"/>
</dbReference>
<dbReference type="InterPro" id="IPR013611">
    <property type="entry name" value="Transp-assoc_OB_typ2"/>
</dbReference>
<keyword evidence="4" id="KW-1185">Reference proteome</keyword>
<dbReference type="InterPro" id="IPR027417">
    <property type="entry name" value="P-loop_NTPase"/>
</dbReference>
<dbReference type="InterPro" id="IPR008995">
    <property type="entry name" value="Mo/tungstate-bd_C_term_dom"/>
</dbReference>
<dbReference type="AlphaFoldDB" id="A0A4R3J1P1"/>
<proteinExistence type="inferred from homology"/>
<reference evidence="3 4" key="1">
    <citation type="submission" date="2019-03" db="EMBL/GenBank/DDBJ databases">
        <title>Genomic Encyclopedia of Type Strains, Phase IV (KMG-IV): sequencing the most valuable type-strain genomes for metagenomic binning, comparative biology and taxonomic classification.</title>
        <authorList>
            <person name="Goeker M."/>
        </authorList>
    </citation>
    <scope>NUCLEOTIDE SEQUENCE [LARGE SCALE GENOMIC DNA]</scope>
    <source>
        <strain evidence="3 4">DSM 104836</strain>
    </source>
</reference>
<dbReference type="Gene3D" id="3.40.50.300">
    <property type="entry name" value="P-loop containing nucleotide triphosphate hydrolases"/>
    <property type="match status" value="1"/>
</dbReference>
<dbReference type="Gene3D" id="2.40.50.100">
    <property type="match status" value="1"/>
</dbReference>
<evidence type="ECO:0000313" key="3">
    <source>
        <dbReference type="EMBL" id="TCS59699.1"/>
    </source>
</evidence>
<dbReference type="GO" id="GO:0005524">
    <property type="term" value="F:ATP binding"/>
    <property type="evidence" value="ECO:0007669"/>
    <property type="project" value="InterPro"/>
</dbReference>
<comment type="similarity">
    <text evidence="1">Belongs to the ABC transporter superfamily.</text>
</comment>
<protein>
    <submittedName>
        <fullName evidence="3">TOBE domain-containing protein</fullName>
    </submittedName>
</protein>
<dbReference type="InterPro" id="IPR012340">
    <property type="entry name" value="NA-bd_OB-fold"/>
</dbReference>
<evidence type="ECO:0000259" key="2">
    <source>
        <dbReference type="Pfam" id="PF08402"/>
    </source>
</evidence>
<accession>A0A4R3J1P1</accession>
<dbReference type="GO" id="GO:0016887">
    <property type="term" value="F:ATP hydrolysis activity"/>
    <property type="evidence" value="ECO:0007669"/>
    <property type="project" value="InterPro"/>
</dbReference>
<dbReference type="InterPro" id="IPR047641">
    <property type="entry name" value="ABC_transpr_MalK/UgpC-like"/>
</dbReference>
<dbReference type="GO" id="GO:0022857">
    <property type="term" value="F:transmembrane transporter activity"/>
    <property type="evidence" value="ECO:0007669"/>
    <property type="project" value="InterPro"/>
</dbReference>
<dbReference type="SUPFAM" id="SSF50331">
    <property type="entry name" value="MOP-like"/>
    <property type="match status" value="1"/>
</dbReference>